<accession>A0A6N2AL44</accession>
<name>A0A6N2AL44_SOLCI</name>
<dbReference type="PANTHER" id="PTHR33499:SF26">
    <property type="entry name" value="DUF4216 DOMAIN-CONTAINING PROTEIN"/>
    <property type="match status" value="1"/>
</dbReference>
<comment type="caution">
    <text evidence="1">The sequence shown here is derived from an EMBL/GenBank/DDBJ whole genome shotgun (WGS) entry which is preliminary data.</text>
</comment>
<protein>
    <submittedName>
        <fullName evidence="1">Uncharacterized protein</fullName>
    </submittedName>
</protein>
<dbReference type="AlphaFoldDB" id="A0A6N2AL44"/>
<organism evidence="1">
    <name type="scientific">Solanum chilense</name>
    <name type="common">Tomato</name>
    <name type="synonym">Lycopersicon chilense</name>
    <dbReference type="NCBI Taxonomy" id="4083"/>
    <lineage>
        <taxon>Eukaryota</taxon>
        <taxon>Viridiplantae</taxon>
        <taxon>Streptophyta</taxon>
        <taxon>Embryophyta</taxon>
        <taxon>Tracheophyta</taxon>
        <taxon>Spermatophyta</taxon>
        <taxon>Magnoliopsida</taxon>
        <taxon>eudicotyledons</taxon>
        <taxon>Gunneridae</taxon>
        <taxon>Pentapetalae</taxon>
        <taxon>asterids</taxon>
        <taxon>lamiids</taxon>
        <taxon>Solanales</taxon>
        <taxon>Solanaceae</taxon>
        <taxon>Solanoideae</taxon>
        <taxon>Solaneae</taxon>
        <taxon>Solanum</taxon>
        <taxon>Solanum subgen. Lycopersicon</taxon>
    </lineage>
</organism>
<sequence length="82" mass="9175">MSERWHSIDLKTIFLETRKNDNKLVEPKAIEKYAQLSEMVQEDTSLPTVELVQNFCGPQTRSHAFGFGGGVKAKYLKGGTSS</sequence>
<reference evidence="1" key="1">
    <citation type="submission" date="2019-05" db="EMBL/GenBank/DDBJ databases">
        <title>The de novo reference genome and transcriptome assemblies of the wild tomato species Solanum chilense.</title>
        <authorList>
            <person name="Stam R."/>
            <person name="Nosenko T."/>
            <person name="Hoerger A.C."/>
            <person name="Stephan W."/>
            <person name="Seidel M.A."/>
            <person name="Kuhn J.M.M."/>
            <person name="Haberer G."/>
            <person name="Tellier A."/>
        </authorList>
    </citation>
    <scope>NUCLEOTIDE SEQUENCE</scope>
    <source>
        <tissue evidence="1">Mature leaves</tissue>
    </source>
</reference>
<dbReference type="EMBL" id="RXGB01014625">
    <property type="protein sequence ID" value="TMW82995.1"/>
    <property type="molecule type" value="Genomic_DNA"/>
</dbReference>
<dbReference type="PANTHER" id="PTHR33499">
    <property type="entry name" value="OS12G0282400 PROTEIN-RELATED"/>
    <property type="match status" value="1"/>
</dbReference>
<proteinExistence type="predicted"/>
<evidence type="ECO:0000313" key="1">
    <source>
        <dbReference type="EMBL" id="TMW82995.1"/>
    </source>
</evidence>
<gene>
    <name evidence="1" type="ORF">EJD97_003413</name>
</gene>